<dbReference type="RefSeq" id="WP_090245422.1">
    <property type="nucleotide sequence ID" value="NZ_FPAS01000001.1"/>
</dbReference>
<proteinExistence type="predicted"/>
<reference evidence="2 3" key="1">
    <citation type="submission" date="2016-10" db="EMBL/GenBank/DDBJ databases">
        <authorList>
            <person name="de Groot N.N."/>
        </authorList>
    </citation>
    <scope>NUCLEOTIDE SEQUENCE [LARGE SCALE GENOMIC DNA]</scope>
    <source>
        <strain evidence="2 3">CGMCC 1.7005</strain>
    </source>
</reference>
<keyword evidence="1" id="KW-0812">Transmembrane</keyword>
<feature type="transmembrane region" description="Helical" evidence="1">
    <location>
        <begin position="74"/>
        <end position="93"/>
    </location>
</feature>
<gene>
    <name evidence="2" type="ORF">SAMN05216474_0236</name>
</gene>
<keyword evidence="1" id="KW-0472">Membrane</keyword>
<organism evidence="2 3">
    <name type="scientific">Lishizhenia tianjinensis</name>
    <dbReference type="NCBI Taxonomy" id="477690"/>
    <lineage>
        <taxon>Bacteria</taxon>
        <taxon>Pseudomonadati</taxon>
        <taxon>Bacteroidota</taxon>
        <taxon>Flavobacteriia</taxon>
        <taxon>Flavobacteriales</taxon>
        <taxon>Crocinitomicaceae</taxon>
        <taxon>Lishizhenia</taxon>
    </lineage>
</organism>
<accession>A0A1I6XIE6</accession>
<name>A0A1I6XIE6_9FLAO</name>
<dbReference type="AlphaFoldDB" id="A0A1I6XIE6"/>
<evidence type="ECO:0000313" key="2">
    <source>
        <dbReference type="EMBL" id="SFT38188.1"/>
    </source>
</evidence>
<dbReference type="STRING" id="477690.SAMN05216474_0236"/>
<keyword evidence="1" id="KW-1133">Transmembrane helix</keyword>
<evidence type="ECO:0000256" key="1">
    <source>
        <dbReference type="SAM" id="Phobius"/>
    </source>
</evidence>
<evidence type="ECO:0000313" key="3">
    <source>
        <dbReference type="Proteomes" id="UP000236454"/>
    </source>
</evidence>
<dbReference type="Proteomes" id="UP000236454">
    <property type="component" value="Unassembled WGS sequence"/>
</dbReference>
<sequence length="142" mass="16369">MLKSLFIGFLTLLILWVPSYLLDYQITQEIQVPIKWLLIIVGAILLERVVKYLLFYPFKFFGIHKSKNVIVKHLLNFSFSAAYISLWLAVGINPINAVVQGKVPEKIFSNADFLMSALFFTAYAFLFSLLWILFNRGKSEQA</sequence>
<keyword evidence="3" id="KW-1185">Reference proteome</keyword>
<protein>
    <submittedName>
        <fullName evidence="2">Uncharacterized protein</fullName>
    </submittedName>
</protein>
<dbReference type="EMBL" id="FPAS01000001">
    <property type="protein sequence ID" value="SFT38188.1"/>
    <property type="molecule type" value="Genomic_DNA"/>
</dbReference>
<feature type="transmembrane region" description="Helical" evidence="1">
    <location>
        <begin position="37"/>
        <end position="54"/>
    </location>
</feature>
<feature type="transmembrane region" description="Helical" evidence="1">
    <location>
        <begin position="113"/>
        <end position="134"/>
    </location>
</feature>